<dbReference type="AlphaFoldDB" id="B4QPE1"/>
<keyword evidence="3" id="KW-1185">Reference proteome</keyword>
<evidence type="ECO:0000313" key="3">
    <source>
        <dbReference type="Proteomes" id="UP000000304"/>
    </source>
</evidence>
<feature type="region of interest" description="Disordered" evidence="1">
    <location>
        <begin position="1"/>
        <end position="35"/>
    </location>
</feature>
<evidence type="ECO:0000256" key="1">
    <source>
        <dbReference type="SAM" id="MobiDB-lite"/>
    </source>
</evidence>
<feature type="compositionally biased region" description="Basic and acidic residues" evidence="1">
    <location>
        <begin position="12"/>
        <end position="35"/>
    </location>
</feature>
<dbReference type="HOGENOM" id="CLU_3369005_0_0_1"/>
<dbReference type="Proteomes" id="UP000000304">
    <property type="component" value="Chromosome 3L"/>
</dbReference>
<accession>B4QPE1</accession>
<sequence>MERLGWSGSGEKAADQSESWQRKRGGERERVILAG</sequence>
<protein>
    <submittedName>
        <fullName evidence="2">GD17916</fullName>
    </submittedName>
</protein>
<name>B4QPE1_DROSI</name>
<gene>
    <name evidence="2" type="primary">Dsim\GD17916</name>
    <name evidence="2" type="ORF">Dsim_GD17916</name>
</gene>
<dbReference type="EMBL" id="CM000363">
    <property type="protein sequence ID" value="EDX10935.1"/>
    <property type="molecule type" value="Genomic_DNA"/>
</dbReference>
<organism evidence="2 3">
    <name type="scientific">Drosophila simulans</name>
    <name type="common">Fruit fly</name>
    <dbReference type="NCBI Taxonomy" id="7240"/>
    <lineage>
        <taxon>Eukaryota</taxon>
        <taxon>Metazoa</taxon>
        <taxon>Ecdysozoa</taxon>
        <taxon>Arthropoda</taxon>
        <taxon>Hexapoda</taxon>
        <taxon>Insecta</taxon>
        <taxon>Pterygota</taxon>
        <taxon>Neoptera</taxon>
        <taxon>Endopterygota</taxon>
        <taxon>Diptera</taxon>
        <taxon>Brachycera</taxon>
        <taxon>Muscomorpha</taxon>
        <taxon>Ephydroidea</taxon>
        <taxon>Drosophilidae</taxon>
        <taxon>Drosophila</taxon>
        <taxon>Sophophora</taxon>
    </lineage>
</organism>
<reference evidence="2 3" key="1">
    <citation type="journal article" date="2007" name="Nature">
        <title>Evolution of genes and genomes on the Drosophila phylogeny.</title>
        <authorList>
            <consortium name="Drosophila 12 Genomes Consortium"/>
            <person name="Clark A.G."/>
            <person name="Eisen M.B."/>
            <person name="Smith D.R."/>
            <person name="Bergman C.M."/>
            <person name="Oliver B."/>
            <person name="Markow T.A."/>
            <person name="Kaufman T.C."/>
            <person name="Kellis M."/>
            <person name="Gelbart W."/>
            <person name="Iyer V.N."/>
            <person name="Pollard D.A."/>
            <person name="Sackton T.B."/>
            <person name="Larracuente A.M."/>
            <person name="Singh N.D."/>
            <person name="Abad J.P."/>
            <person name="Abt D.N."/>
            <person name="Adryan B."/>
            <person name="Aguade M."/>
            <person name="Akashi H."/>
            <person name="Anderson W.W."/>
            <person name="Aquadro C.F."/>
            <person name="Ardell D.H."/>
            <person name="Arguello R."/>
            <person name="Artieri C.G."/>
            <person name="Barbash D.A."/>
            <person name="Barker D."/>
            <person name="Barsanti P."/>
            <person name="Batterham P."/>
            <person name="Batzoglou S."/>
            <person name="Begun D."/>
            <person name="Bhutkar A."/>
            <person name="Blanco E."/>
            <person name="Bosak S.A."/>
            <person name="Bradley R.K."/>
            <person name="Brand A.D."/>
            <person name="Brent M.R."/>
            <person name="Brooks A.N."/>
            <person name="Brown R.H."/>
            <person name="Butlin R.K."/>
            <person name="Caggese C."/>
            <person name="Calvi B.R."/>
            <person name="Bernardo de Carvalho A."/>
            <person name="Caspi A."/>
            <person name="Castrezana S."/>
            <person name="Celniker S.E."/>
            <person name="Chang J.L."/>
            <person name="Chapple C."/>
            <person name="Chatterji S."/>
            <person name="Chinwalla A."/>
            <person name="Civetta A."/>
            <person name="Clifton S.W."/>
            <person name="Comeron J.M."/>
            <person name="Costello J.C."/>
            <person name="Coyne J.A."/>
            <person name="Daub J."/>
            <person name="David R.G."/>
            <person name="Delcher A.L."/>
            <person name="Delehaunty K."/>
            <person name="Do C.B."/>
            <person name="Ebling H."/>
            <person name="Edwards K."/>
            <person name="Eickbush T."/>
            <person name="Evans J.D."/>
            <person name="Filipski A."/>
            <person name="Findeiss S."/>
            <person name="Freyhult E."/>
            <person name="Fulton L."/>
            <person name="Fulton R."/>
            <person name="Garcia A.C."/>
            <person name="Gardiner A."/>
            <person name="Garfield D.A."/>
            <person name="Garvin B.E."/>
            <person name="Gibson G."/>
            <person name="Gilbert D."/>
            <person name="Gnerre S."/>
            <person name="Godfrey J."/>
            <person name="Good R."/>
            <person name="Gotea V."/>
            <person name="Gravely B."/>
            <person name="Greenberg A.J."/>
            <person name="Griffiths-Jones S."/>
            <person name="Gross S."/>
            <person name="Guigo R."/>
            <person name="Gustafson E.A."/>
            <person name="Haerty W."/>
            <person name="Hahn M.W."/>
            <person name="Halligan D.L."/>
            <person name="Halpern A.L."/>
            <person name="Halter G.M."/>
            <person name="Han M.V."/>
            <person name="Heger A."/>
            <person name="Hillier L."/>
            <person name="Hinrichs A.S."/>
            <person name="Holmes I."/>
            <person name="Hoskins R.A."/>
            <person name="Hubisz M.J."/>
            <person name="Hultmark D."/>
            <person name="Huntley M.A."/>
            <person name="Jaffe D.B."/>
            <person name="Jagadeeshan S."/>
            <person name="Jeck W.R."/>
            <person name="Johnson J."/>
            <person name="Jones C.D."/>
            <person name="Jordan W.C."/>
            <person name="Karpen G.H."/>
            <person name="Kataoka E."/>
            <person name="Keightley P.D."/>
            <person name="Kheradpour P."/>
            <person name="Kirkness E.F."/>
            <person name="Koerich L.B."/>
            <person name="Kristiansen K."/>
            <person name="Kudrna D."/>
            <person name="Kulathinal R.J."/>
            <person name="Kumar S."/>
            <person name="Kwok R."/>
            <person name="Lander E."/>
            <person name="Langley C.H."/>
            <person name="Lapoint R."/>
            <person name="Lazzaro B.P."/>
            <person name="Lee S.J."/>
            <person name="Levesque L."/>
            <person name="Li R."/>
            <person name="Lin C.F."/>
            <person name="Lin M.F."/>
            <person name="Lindblad-Toh K."/>
            <person name="Llopart A."/>
            <person name="Long M."/>
            <person name="Low L."/>
            <person name="Lozovsky E."/>
            <person name="Lu J."/>
            <person name="Luo M."/>
            <person name="Machado C.A."/>
            <person name="Makalowski W."/>
            <person name="Marzo M."/>
            <person name="Matsuda M."/>
            <person name="Matzkin L."/>
            <person name="McAllister B."/>
            <person name="McBride C.S."/>
            <person name="McKernan B."/>
            <person name="McKernan K."/>
            <person name="Mendez-Lago M."/>
            <person name="Minx P."/>
            <person name="Mollenhauer M.U."/>
            <person name="Montooth K."/>
            <person name="Mount S.M."/>
            <person name="Mu X."/>
            <person name="Myers E."/>
            <person name="Negre B."/>
            <person name="Newfeld S."/>
            <person name="Nielsen R."/>
            <person name="Noor M.A."/>
            <person name="O'Grady P."/>
            <person name="Pachter L."/>
            <person name="Papaceit M."/>
            <person name="Parisi M.J."/>
            <person name="Parisi M."/>
            <person name="Parts L."/>
            <person name="Pedersen J.S."/>
            <person name="Pesole G."/>
            <person name="Phillippy A.M."/>
            <person name="Ponting C.P."/>
            <person name="Pop M."/>
            <person name="Porcelli D."/>
            <person name="Powell J.R."/>
            <person name="Prohaska S."/>
            <person name="Pruitt K."/>
            <person name="Puig M."/>
            <person name="Quesneville H."/>
            <person name="Ram K.R."/>
            <person name="Rand D."/>
            <person name="Rasmussen M.D."/>
            <person name="Reed L.K."/>
            <person name="Reenan R."/>
            <person name="Reily A."/>
            <person name="Remington K.A."/>
            <person name="Rieger T.T."/>
            <person name="Ritchie M.G."/>
            <person name="Robin C."/>
            <person name="Rogers Y.H."/>
            <person name="Rohde C."/>
            <person name="Rozas J."/>
            <person name="Rubenfield M.J."/>
            <person name="Ruiz A."/>
            <person name="Russo S."/>
            <person name="Salzberg S.L."/>
            <person name="Sanchez-Gracia A."/>
            <person name="Saranga D.J."/>
            <person name="Sato H."/>
            <person name="Schaeffer S.W."/>
            <person name="Schatz M.C."/>
            <person name="Schlenke T."/>
            <person name="Schwartz R."/>
            <person name="Segarra C."/>
            <person name="Singh R.S."/>
            <person name="Sirot L."/>
            <person name="Sirota M."/>
            <person name="Sisneros N.B."/>
            <person name="Smith C.D."/>
            <person name="Smith T.F."/>
            <person name="Spieth J."/>
            <person name="Stage D.E."/>
            <person name="Stark A."/>
            <person name="Stephan W."/>
            <person name="Strausberg R.L."/>
            <person name="Strempel S."/>
            <person name="Sturgill D."/>
            <person name="Sutton G."/>
            <person name="Sutton G.G."/>
            <person name="Tao W."/>
            <person name="Teichmann S."/>
            <person name="Tobari Y.N."/>
            <person name="Tomimura Y."/>
            <person name="Tsolas J.M."/>
            <person name="Valente V.L."/>
            <person name="Venter E."/>
            <person name="Venter J.C."/>
            <person name="Vicario S."/>
            <person name="Vieira F.G."/>
            <person name="Vilella A.J."/>
            <person name="Villasante A."/>
            <person name="Walenz B."/>
            <person name="Wang J."/>
            <person name="Wasserman M."/>
            <person name="Watts T."/>
            <person name="Wilson D."/>
            <person name="Wilson R.K."/>
            <person name="Wing R.A."/>
            <person name="Wolfner M.F."/>
            <person name="Wong A."/>
            <person name="Wong G.K."/>
            <person name="Wu C.I."/>
            <person name="Wu G."/>
            <person name="Yamamoto D."/>
            <person name="Yang H.P."/>
            <person name="Yang S.P."/>
            <person name="Yorke J.A."/>
            <person name="Yoshida K."/>
            <person name="Zdobnov E."/>
            <person name="Zhang P."/>
            <person name="Zhang Y."/>
            <person name="Zimin A.V."/>
            <person name="Baldwin J."/>
            <person name="Abdouelleil A."/>
            <person name="Abdulkadir J."/>
            <person name="Abebe A."/>
            <person name="Abera B."/>
            <person name="Abreu J."/>
            <person name="Acer S.C."/>
            <person name="Aftuck L."/>
            <person name="Alexander A."/>
            <person name="An P."/>
            <person name="Anderson E."/>
            <person name="Anderson S."/>
            <person name="Arachi H."/>
            <person name="Azer M."/>
            <person name="Bachantsang P."/>
            <person name="Barry A."/>
            <person name="Bayul T."/>
            <person name="Berlin A."/>
            <person name="Bessette D."/>
            <person name="Bloom T."/>
            <person name="Blye J."/>
            <person name="Boguslavskiy L."/>
            <person name="Bonnet C."/>
            <person name="Boukhgalter B."/>
            <person name="Bourzgui I."/>
            <person name="Brown A."/>
            <person name="Cahill P."/>
            <person name="Channer S."/>
            <person name="Cheshatsang Y."/>
            <person name="Chuda L."/>
            <person name="Citroen M."/>
            <person name="Collymore A."/>
            <person name="Cooke P."/>
            <person name="Costello M."/>
            <person name="D'Aco K."/>
            <person name="Daza R."/>
            <person name="De Haan G."/>
            <person name="DeGray S."/>
            <person name="DeMaso C."/>
            <person name="Dhargay N."/>
            <person name="Dooley K."/>
            <person name="Dooley E."/>
            <person name="Doricent M."/>
            <person name="Dorje P."/>
            <person name="Dorjee K."/>
            <person name="Dupes A."/>
            <person name="Elong R."/>
            <person name="Falk J."/>
            <person name="Farina A."/>
            <person name="Faro S."/>
            <person name="Ferguson D."/>
            <person name="Fisher S."/>
            <person name="Foley C.D."/>
            <person name="Franke A."/>
            <person name="Friedrich D."/>
            <person name="Gadbois L."/>
            <person name="Gearin G."/>
            <person name="Gearin C.R."/>
            <person name="Giannoukos G."/>
            <person name="Goode T."/>
            <person name="Graham J."/>
            <person name="Grandbois E."/>
            <person name="Grewal S."/>
            <person name="Gyaltsen K."/>
            <person name="Hafez N."/>
            <person name="Hagos B."/>
            <person name="Hall J."/>
            <person name="Henson C."/>
            <person name="Hollinger A."/>
            <person name="Honan T."/>
            <person name="Huard M.D."/>
            <person name="Hughes L."/>
            <person name="Hurhula B."/>
            <person name="Husby M.E."/>
            <person name="Kamat A."/>
            <person name="Kanga B."/>
            <person name="Kashin S."/>
            <person name="Khazanovich D."/>
            <person name="Kisner P."/>
            <person name="Lance K."/>
            <person name="Lara M."/>
            <person name="Lee W."/>
            <person name="Lennon N."/>
            <person name="Letendre F."/>
            <person name="LeVine R."/>
            <person name="Lipovsky A."/>
            <person name="Liu X."/>
            <person name="Liu J."/>
            <person name="Liu S."/>
            <person name="Lokyitsang T."/>
            <person name="Lokyitsang Y."/>
            <person name="Lubonja R."/>
            <person name="Lui A."/>
            <person name="MacDonald P."/>
            <person name="Magnisalis V."/>
            <person name="Maru K."/>
            <person name="Matthews C."/>
            <person name="McCusker W."/>
            <person name="McDonough S."/>
            <person name="Mehta T."/>
            <person name="Meldrim J."/>
            <person name="Meneus L."/>
            <person name="Mihai O."/>
            <person name="Mihalev A."/>
            <person name="Mihova T."/>
            <person name="Mittelman R."/>
            <person name="Mlenga V."/>
            <person name="Montmayeur A."/>
            <person name="Mulrain L."/>
            <person name="Navidi A."/>
            <person name="Naylor J."/>
            <person name="Negash T."/>
            <person name="Nguyen T."/>
            <person name="Nguyen N."/>
            <person name="Nicol R."/>
            <person name="Norbu C."/>
            <person name="Norbu N."/>
            <person name="Novod N."/>
            <person name="O'Neill B."/>
            <person name="Osman S."/>
            <person name="Markiewicz E."/>
            <person name="Oyono O.L."/>
            <person name="Patti C."/>
            <person name="Phunkhang P."/>
            <person name="Pierre F."/>
            <person name="Priest M."/>
            <person name="Raghuraman S."/>
            <person name="Rege F."/>
            <person name="Reyes R."/>
            <person name="Rise C."/>
            <person name="Rogov P."/>
            <person name="Ross K."/>
            <person name="Ryan E."/>
            <person name="Settipalli S."/>
            <person name="Shea T."/>
            <person name="Sherpa N."/>
            <person name="Shi L."/>
            <person name="Shih D."/>
            <person name="Sparrow T."/>
            <person name="Spaulding J."/>
            <person name="Stalker J."/>
            <person name="Stange-Thomann N."/>
            <person name="Stavropoulos S."/>
            <person name="Stone C."/>
            <person name="Strader C."/>
            <person name="Tesfaye S."/>
            <person name="Thomson T."/>
            <person name="Thoulutsang Y."/>
            <person name="Thoulutsang D."/>
            <person name="Topham K."/>
            <person name="Topping I."/>
            <person name="Tsamla T."/>
            <person name="Vassiliev H."/>
            <person name="Vo A."/>
            <person name="Wangchuk T."/>
            <person name="Wangdi T."/>
            <person name="Weiand M."/>
            <person name="Wilkinson J."/>
            <person name="Wilson A."/>
            <person name="Yadav S."/>
            <person name="Young G."/>
            <person name="Yu Q."/>
            <person name="Zembek L."/>
            <person name="Zhong D."/>
            <person name="Zimmer A."/>
            <person name="Zwirko Z."/>
            <person name="Jaffe D.B."/>
            <person name="Alvarez P."/>
            <person name="Brockman W."/>
            <person name="Butler J."/>
            <person name="Chin C."/>
            <person name="Gnerre S."/>
            <person name="Grabherr M."/>
            <person name="Kleber M."/>
            <person name="Mauceli E."/>
            <person name="MacCallum I."/>
        </authorList>
    </citation>
    <scope>NUCLEOTIDE SEQUENCE [LARGE SCALE GENOMIC DNA]</scope>
    <source>
        <strain evidence="3">white501</strain>
    </source>
</reference>
<evidence type="ECO:0000313" key="2">
    <source>
        <dbReference type="EMBL" id="EDX10935.1"/>
    </source>
</evidence>
<proteinExistence type="predicted"/>